<keyword evidence="1" id="KW-1133">Transmembrane helix</keyword>
<protein>
    <submittedName>
        <fullName evidence="2">Uncharacterized protein</fullName>
    </submittedName>
</protein>
<reference evidence="2" key="1">
    <citation type="submission" date="2024-01" db="EMBL/GenBank/DDBJ databases">
        <authorList>
            <person name="Webb A."/>
        </authorList>
    </citation>
    <scope>NUCLEOTIDE SEQUENCE</scope>
    <source>
        <strain evidence="2">Pm1</strain>
    </source>
</reference>
<proteinExistence type="predicted"/>
<evidence type="ECO:0000313" key="3">
    <source>
        <dbReference type="Proteomes" id="UP001162060"/>
    </source>
</evidence>
<gene>
    <name evidence="2" type="ORF">PM001_LOCUS3555</name>
</gene>
<dbReference type="AlphaFoldDB" id="A0AAV1TB46"/>
<name>A0AAV1TB46_9STRA</name>
<dbReference type="EMBL" id="CAKLBY020000032">
    <property type="protein sequence ID" value="CAK7907538.1"/>
    <property type="molecule type" value="Genomic_DNA"/>
</dbReference>
<accession>A0AAV1TB46</accession>
<feature type="transmembrane region" description="Helical" evidence="1">
    <location>
        <begin position="162"/>
        <end position="180"/>
    </location>
</feature>
<dbReference type="Proteomes" id="UP001162060">
    <property type="component" value="Unassembled WGS sequence"/>
</dbReference>
<comment type="caution">
    <text evidence="2">The sequence shown here is derived from an EMBL/GenBank/DDBJ whole genome shotgun (WGS) entry which is preliminary data.</text>
</comment>
<feature type="transmembrane region" description="Helical" evidence="1">
    <location>
        <begin position="43"/>
        <end position="63"/>
    </location>
</feature>
<evidence type="ECO:0000313" key="2">
    <source>
        <dbReference type="EMBL" id="CAK7907538.1"/>
    </source>
</evidence>
<organism evidence="2 3">
    <name type="scientific">Peronospora matthiolae</name>
    <dbReference type="NCBI Taxonomy" id="2874970"/>
    <lineage>
        <taxon>Eukaryota</taxon>
        <taxon>Sar</taxon>
        <taxon>Stramenopiles</taxon>
        <taxon>Oomycota</taxon>
        <taxon>Peronosporomycetes</taxon>
        <taxon>Peronosporales</taxon>
        <taxon>Peronosporaceae</taxon>
        <taxon>Peronospora</taxon>
    </lineage>
</organism>
<keyword evidence="1" id="KW-0812">Transmembrane</keyword>
<evidence type="ECO:0000256" key="1">
    <source>
        <dbReference type="SAM" id="Phobius"/>
    </source>
</evidence>
<keyword evidence="1" id="KW-0472">Membrane</keyword>
<sequence>MLRKGYRELMVLGLLSLGLKLLKEVPGINAYSKTMLAFQVADLTIFILALALIPQATVVFLQLRKHNIEADRIELITAQDLINAITPPAGTPRSLGSPSSSPVVVPMVSCWSSKLTKGSTALSSVCFTLFYGALDCRSSSLLQVPSSSLPTRSRMIEVEPSMWVLLLAVAWMICGFLRCTRGTGRGSSWKAMN</sequence>